<keyword evidence="9" id="KW-0812">Transmembrane</keyword>
<dbReference type="InterPro" id="IPR056436">
    <property type="entry name" value="Znf-C2H2_ZIC1-5/GLI1-3-like"/>
</dbReference>
<dbReference type="SMART" id="SM00355">
    <property type="entry name" value="ZnF_C2H2"/>
    <property type="match status" value="4"/>
</dbReference>
<dbReference type="InterPro" id="IPR013087">
    <property type="entry name" value="Znf_C2H2_type"/>
</dbReference>
<keyword evidence="9" id="KW-1133">Transmembrane helix</keyword>
<reference evidence="11" key="3">
    <citation type="submission" date="2025-09" db="UniProtKB">
        <authorList>
            <consortium name="Ensembl"/>
        </authorList>
    </citation>
    <scope>IDENTIFICATION</scope>
</reference>
<evidence type="ECO:0000256" key="9">
    <source>
        <dbReference type="SAM" id="Phobius"/>
    </source>
</evidence>
<feature type="domain" description="C2H2-type" evidence="10">
    <location>
        <begin position="44"/>
        <end position="71"/>
    </location>
</feature>
<keyword evidence="9" id="KW-0472">Membrane</keyword>
<accession>A0A3P8T248</accession>
<dbReference type="Ensembl" id="ENSAPET00000018325.1">
    <property type="protein sequence ID" value="ENSAPEP00000017826.1"/>
    <property type="gene ID" value="ENSAPEG00000012627.1"/>
</dbReference>
<evidence type="ECO:0000259" key="10">
    <source>
        <dbReference type="PROSITE" id="PS50157"/>
    </source>
</evidence>
<keyword evidence="5 8" id="KW-0863">Zinc-finger</keyword>
<evidence type="ECO:0000256" key="6">
    <source>
        <dbReference type="ARBA" id="ARBA00022833"/>
    </source>
</evidence>
<dbReference type="AlphaFoldDB" id="A0A3P8T248"/>
<keyword evidence="7" id="KW-0539">Nucleus</keyword>
<comment type="similarity">
    <text evidence="2">Belongs to the krueppel C2H2-type zinc-finger protein family.</text>
</comment>
<feature type="domain" description="C2H2-type" evidence="10">
    <location>
        <begin position="72"/>
        <end position="99"/>
    </location>
</feature>
<dbReference type="FunFam" id="3.30.160.60:FF:001498">
    <property type="entry name" value="Zinc finger protein 404"/>
    <property type="match status" value="1"/>
</dbReference>
<dbReference type="PROSITE" id="PS00028">
    <property type="entry name" value="ZINC_FINGER_C2H2_1"/>
    <property type="match status" value="4"/>
</dbReference>
<name>A0A3P8T248_AMPPE</name>
<dbReference type="GO" id="GO:0008270">
    <property type="term" value="F:zinc ion binding"/>
    <property type="evidence" value="ECO:0007669"/>
    <property type="project" value="UniProtKB-KW"/>
</dbReference>
<protein>
    <recommendedName>
        <fullName evidence="10">C2H2-type domain-containing protein</fullName>
    </recommendedName>
</protein>
<keyword evidence="12" id="KW-1185">Reference proteome</keyword>
<comment type="subcellular location">
    <subcellularLocation>
        <location evidence="1">Nucleus</location>
    </subcellularLocation>
</comment>
<dbReference type="FunFam" id="3.30.160.60:FF:002343">
    <property type="entry name" value="Zinc finger protein 33A"/>
    <property type="match status" value="2"/>
</dbReference>
<dbReference type="PANTHER" id="PTHR23235:SF120">
    <property type="entry name" value="KRUPPEL-LIKE FACTOR 15"/>
    <property type="match status" value="1"/>
</dbReference>
<keyword evidence="4" id="KW-0677">Repeat</keyword>
<evidence type="ECO:0000313" key="12">
    <source>
        <dbReference type="Proteomes" id="UP000265080"/>
    </source>
</evidence>
<evidence type="ECO:0000256" key="1">
    <source>
        <dbReference type="ARBA" id="ARBA00004123"/>
    </source>
</evidence>
<keyword evidence="6" id="KW-0862">Zinc</keyword>
<evidence type="ECO:0000313" key="11">
    <source>
        <dbReference type="Ensembl" id="ENSAPEP00000017826.1"/>
    </source>
</evidence>
<dbReference type="GO" id="GO:0005634">
    <property type="term" value="C:nucleus"/>
    <property type="evidence" value="ECO:0007669"/>
    <property type="project" value="UniProtKB-SubCell"/>
</dbReference>
<dbReference type="GO" id="GO:0000978">
    <property type="term" value="F:RNA polymerase II cis-regulatory region sequence-specific DNA binding"/>
    <property type="evidence" value="ECO:0007669"/>
    <property type="project" value="TreeGrafter"/>
</dbReference>
<sequence>SAPAPRQGCVLSPLLFSLFTNDLTVTPHQEGSEHVDSRSTRNLHSCKACGKCFSCGSHLTVHMRVHTGEKPYSCQRCGKSFNQRVHLTVHMRVHTGEKPYSCETCGKNFSERGKLTVHMRTHTGERPYSCQSCGKSFSERGPLTVHMRTHTGENNNNSDNKVKKIPISLLELEYNYLIWLTMLYIFPFYVRVYLGSVYCAVTDNINTYI</sequence>
<dbReference type="PANTHER" id="PTHR23235">
    <property type="entry name" value="KRUEPPEL-LIKE TRANSCRIPTION FACTOR"/>
    <property type="match status" value="1"/>
</dbReference>
<keyword evidence="3" id="KW-0479">Metal-binding</keyword>
<evidence type="ECO:0000256" key="3">
    <source>
        <dbReference type="ARBA" id="ARBA00022723"/>
    </source>
</evidence>
<feature type="transmembrane region" description="Helical" evidence="9">
    <location>
        <begin position="176"/>
        <end position="194"/>
    </location>
</feature>
<dbReference type="SUPFAM" id="SSF57667">
    <property type="entry name" value="beta-beta-alpha zinc fingers"/>
    <property type="match status" value="2"/>
</dbReference>
<evidence type="ECO:0000256" key="4">
    <source>
        <dbReference type="ARBA" id="ARBA00022737"/>
    </source>
</evidence>
<feature type="domain" description="C2H2-type" evidence="10">
    <location>
        <begin position="128"/>
        <end position="155"/>
    </location>
</feature>
<evidence type="ECO:0000256" key="5">
    <source>
        <dbReference type="ARBA" id="ARBA00022771"/>
    </source>
</evidence>
<dbReference type="Proteomes" id="UP000265080">
    <property type="component" value="Chromosome 10"/>
</dbReference>
<dbReference type="InterPro" id="IPR036236">
    <property type="entry name" value="Znf_C2H2_sf"/>
</dbReference>
<reference evidence="11 12" key="1">
    <citation type="submission" date="2018-03" db="EMBL/GenBank/DDBJ databases">
        <title>Finding Nemo's genes: A chromosome-scale reference assembly of the genome of the orange clownfish Amphiprion percula.</title>
        <authorList>
            <person name="Lehmann R."/>
        </authorList>
    </citation>
    <scope>NUCLEOTIDE SEQUENCE</scope>
</reference>
<evidence type="ECO:0000256" key="7">
    <source>
        <dbReference type="ARBA" id="ARBA00023242"/>
    </source>
</evidence>
<dbReference type="GeneTree" id="ENSGT01150000286977"/>
<dbReference type="Pfam" id="PF00096">
    <property type="entry name" value="zf-C2H2"/>
    <property type="match status" value="2"/>
</dbReference>
<dbReference type="Gene3D" id="3.30.160.60">
    <property type="entry name" value="Classic Zinc Finger"/>
    <property type="match status" value="4"/>
</dbReference>
<dbReference type="GO" id="GO:0000981">
    <property type="term" value="F:DNA-binding transcription factor activity, RNA polymerase II-specific"/>
    <property type="evidence" value="ECO:0007669"/>
    <property type="project" value="TreeGrafter"/>
</dbReference>
<reference evidence="11" key="2">
    <citation type="submission" date="2025-08" db="UniProtKB">
        <authorList>
            <consortium name="Ensembl"/>
        </authorList>
    </citation>
    <scope>IDENTIFICATION</scope>
</reference>
<dbReference type="FunFam" id="3.30.160.60:FF:000328">
    <property type="entry name" value="Zinc finger protein 1079"/>
    <property type="match status" value="1"/>
</dbReference>
<proteinExistence type="inferred from homology"/>
<feature type="domain" description="C2H2-type" evidence="10">
    <location>
        <begin position="100"/>
        <end position="127"/>
    </location>
</feature>
<dbReference type="Pfam" id="PF23561">
    <property type="entry name" value="zf-C2H2_15"/>
    <property type="match status" value="1"/>
</dbReference>
<evidence type="ECO:0000256" key="8">
    <source>
        <dbReference type="PROSITE-ProRule" id="PRU00042"/>
    </source>
</evidence>
<dbReference type="PROSITE" id="PS50157">
    <property type="entry name" value="ZINC_FINGER_C2H2_2"/>
    <property type="match status" value="4"/>
</dbReference>
<evidence type="ECO:0000256" key="2">
    <source>
        <dbReference type="ARBA" id="ARBA00006991"/>
    </source>
</evidence>
<organism evidence="11 12">
    <name type="scientific">Amphiprion percula</name>
    <name type="common">Orange clownfish</name>
    <name type="synonym">Lutjanus percula</name>
    <dbReference type="NCBI Taxonomy" id="161767"/>
    <lineage>
        <taxon>Eukaryota</taxon>
        <taxon>Metazoa</taxon>
        <taxon>Chordata</taxon>
        <taxon>Craniata</taxon>
        <taxon>Vertebrata</taxon>
        <taxon>Euteleostomi</taxon>
        <taxon>Actinopterygii</taxon>
        <taxon>Neopterygii</taxon>
        <taxon>Teleostei</taxon>
        <taxon>Neoteleostei</taxon>
        <taxon>Acanthomorphata</taxon>
        <taxon>Ovalentaria</taxon>
        <taxon>Pomacentridae</taxon>
        <taxon>Amphiprion</taxon>
    </lineage>
</organism>